<gene>
    <name evidence="2" type="ORF">ACFSOZ_23300</name>
</gene>
<name>A0ABW4UD15_9HYPH</name>
<comment type="caution">
    <text evidence="2">The sequence shown here is derived from an EMBL/GenBank/DDBJ whole genome shotgun (WGS) entry which is preliminary data.</text>
</comment>
<evidence type="ECO:0000256" key="1">
    <source>
        <dbReference type="SAM" id="SignalP"/>
    </source>
</evidence>
<feature type="chain" id="PRO_5045772660" description="Right-handed parallel beta-helix repeat-containing protein" evidence="1">
    <location>
        <begin position="25"/>
        <end position="373"/>
    </location>
</feature>
<proteinExistence type="predicted"/>
<keyword evidence="1" id="KW-0732">Signal</keyword>
<organism evidence="2 3">
    <name type="scientific">Mesorhizobium newzealandense</name>
    <dbReference type="NCBI Taxonomy" id="1300302"/>
    <lineage>
        <taxon>Bacteria</taxon>
        <taxon>Pseudomonadati</taxon>
        <taxon>Pseudomonadota</taxon>
        <taxon>Alphaproteobacteria</taxon>
        <taxon>Hyphomicrobiales</taxon>
        <taxon>Phyllobacteriaceae</taxon>
        <taxon>Mesorhizobium</taxon>
    </lineage>
</organism>
<dbReference type="Proteomes" id="UP001597405">
    <property type="component" value="Unassembled WGS sequence"/>
</dbReference>
<feature type="signal peptide" evidence="1">
    <location>
        <begin position="1"/>
        <end position="24"/>
    </location>
</feature>
<dbReference type="EMBL" id="JBHUGZ010000016">
    <property type="protein sequence ID" value="MFD1985442.1"/>
    <property type="molecule type" value="Genomic_DNA"/>
</dbReference>
<accession>A0ABW4UD15</accession>
<dbReference type="RefSeq" id="WP_379101792.1">
    <property type="nucleotide sequence ID" value="NZ_JBHUGZ010000016.1"/>
</dbReference>
<reference evidence="3" key="1">
    <citation type="journal article" date="2019" name="Int. J. Syst. Evol. Microbiol.">
        <title>The Global Catalogue of Microorganisms (GCM) 10K type strain sequencing project: providing services to taxonomists for standard genome sequencing and annotation.</title>
        <authorList>
            <consortium name="The Broad Institute Genomics Platform"/>
            <consortium name="The Broad Institute Genome Sequencing Center for Infectious Disease"/>
            <person name="Wu L."/>
            <person name="Ma J."/>
        </authorList>
    </citation>
    <scope>NUCLEOTIDE SEQUENCE [LARGE SCALE GENOMIC DNA]</scope>
    <source>
        <strain evidence="3">CGMCC 1.16225</strain>
    </source>
</reference>
<keyword evidence="3" id="KW-1185">Reference proteome</keyword>
<evidence type="ECO:0008006" key="4">
    <source>
        <dbReference type="Google" id="ProtNLM"/>
    </source>
</evidence>
<evidence type="ECO:0000313" key="3">
    <source>
        <dbReference type="Proteomes" id="UP001597405"/>
    </source>
</evidence>
<sequence>MKLWWLTVALWGLCVAFGPTKASATLLFSGGEDGDFNCAVGGSCVVDTTTGRFRAGWAREAYQLEGLAADPAKNRIVTPPFSASSTLWVHAQYCSVWLNTGSCVNDTTASSQMIRIIDGAGNATLVVQGTGTAGEVKISSRSSSGTFTDLVTCPGTIGITLQQVDLSINYGASGQVTLYNNSVQVCTYTGDVTNGDGATTLNQAEFSSARATNGGQLYTGEWSEVIIADTDTRAMSRFTANTVADGNTVGFSGANVCSAIWNAKPFNDANYGYSGSNNVVHECTVNGTIPAGAYNVLGLVMSARALVGTSGPLHFDFVTRVSGTDYTSADFAPLPSFSNIMNYIQTTNPATSSPWAVSDFAAVGFNVGEKTKP</sequence>
<protein>
    <recommendedName>
        <fullName evidence="4">Right-handed parallel beta-helix repeat-containing protein</fullName>
    </recommendedName>
</protein>
<evidence type="ECO:0000313" key="2">
    <source>
        <dbReference type="EMBL" id="MFD1985442.1"/>
    </source>
</evidence>